<dbReference type="Pfam" id="PF05199">
    <property type="entry name" value="GMC_oxred_C"/>
    <property type="match status" value="1"/>
</dbReference>
<evidence type="ECO:0000259" key="7">
    <source>
        <dbReference type="Pfam" id="PF01494"/>
    </source>
</evidence>
<evidence type="ECO:0000259" key="6">
    <source>
        <dbReference type="Pfam" id="PF00732"/>
    </source>
</evidence>
<feature type="domain" description="FAD-binding" evidence="7">
    <location>
        <begin position="9"/>
        <end position="45"/>
    </location>
</feature>
<dbReference type="GO" id="GO:0071949">
    <property type="term" value="F:FAD binding"/>
    <property type="evidence" value="ECO:0007669"/>
    <property type="project" value="InterPro"/>
</dbReference>
<sequence length="547" mass="59260">MVSKGKPARTDAVIIGAGASGAAAAKVLCEAGVKVVALERGPWRRKESFGGDELANINRYNLWPDPLLNPRTWRESAADKARIDLFCPVPQMVGGGTVHWQGWLPRFTPNDFRMRTVAGELPGASLADWPITYDELEPYYQKVEWAFGVSGEAGANRFEGPRSGGYPCPPMPMSRYAQKFHEGCAALGWNAFPTPQAALSRPFAGRKATVVSAFAQQHGDPTGTRSSALNVFVPDAVATGNYELRPDSYVRELVLDGTGKIRSAVYEDADGAVFEQEANLFILACGAVETARLMLLSRSGRFPNGLANGSDLVGRNVTFHEYSAAVGTYTDPVYAWAGGGYVSASTFEHYEHDETRGFISGGHIAVAGVGIPLPINWRLPGAPAWGAEAKRIDREQFSHSLAVAMVLHDMPQHDNRIDLDEEVTDAWGLPVARVTLKAHENDLKQGRYLIDRGADILEASGATSVTKVYADRVTGNCSHQHGTARMGDDPDTSVLDRWCRAHEVENLYAVDGSPFPTGTGANPTLTIMANAWRVADRIVAQRGYSNV</sequence>
<organism evidence="9 10">
    <name type="scientific">Aureimonas phyllosphaerae</name>
    <dbReference type="NCBI Taxonomy" id="1166078"/>
    <lineage>
        <taxon>Bacteria</taxon>
        <taxon>Pseudomonadati</taxon>
        <taxon>Pseudomonadota</taxon>
        <taxon>Alphaproteobacteria</taxon>
        <taxon>Hyphomicrobiales</taxon>
        <taxon>Aurantimonadaceae</taxon>
        <taxon>Aureimonas</taxon>
    </lineage>
</organism>
<evidence type="ECO:0000256" key="3">
    <source>
        <dbReference type="ARBA" id="ARBA00022630"/>
    </source>
</evidence>
<dbReference type="RefSeq" id="WP_090965905.1">
    <property type="nucleotide sequence ID" value="NZ_FOOA01000022.1"/>
</dbReference>
<keyword evidence="5" id="KW-0560">Oxidoreductase</keyword>
<accession>A0A7W6FWJ2</accession>
<protein>
    <submittedName>
        <fullName evidence="9">Choline dehydrogenase-like flavoprotein</fullName>
    </submittedName>
</protein>
<dbReference type="Pfam" id="PF00732">
    <property type="entry name" value="GMC_oxred_N"/>
    <property type="match status" value="1"/>
</dbReference>
<evidence type="ECO:0000256" key="1">
    <source>
        <dbReference type="ARBA" id="ARBA00001974"/>
    </source>
</evidence>
<evidence type="ECO:0000313" key="9">
    <source>
        <dbReference type="EMBL" id="MBB3937980.1"/>
    </source>
</evidence>
<dbReference type="GO" id="GO:0016614">
    <property type="term" value="F:oxidoreductase activity, acting on CH-OH group of donors"/>
    <property type="evidence" value="ECO:0007669"/>
    <property type="project" value="InterPro"/>
</dbReference>
<dbReference type="InterPro" id="IPR036188">
    <property type="entry name" value="FAD/NAD-bd_sf"/>
</dbReference>
<keyword evidence="3" id="KW-0285">Flavoprotein</keyword>
<feature type="domain" description="Glucose-methanol-choline oxidoreductase C-terminal" evidence="8">
    <location>
        <begin position="411"/>
        <end position="531"/>
    </location>
</feature>
<dbReference type="InterPro" id="IPR002938">
    <property type="entry name" value="FAD-bd"/>
</dbReference>
<dbReference type="InterPro" id="IPR000172">
    <property type="entry name" value="GMC_OxRdtase_N"/>
</dbReference>
<gene>
    <name evidence="9" type="ORF">GGR05_004150</name>
</gene>
<evidence type="ECO:0000259" key="8">
    <source>
        <dbReference type="Pfam" id="PF05199"/>
    </source>
</evidence>
<dbReference type="Pfam" id="PF01494">
    <property type="entry name" value="FAD_binding_3"/>
    <property type="match status" value="1"/>
</dbReference>
<evidence type="ECO:0000256" key="2">
    <source>
        <dbReference type="ARBA" id="ARBA00010790"/>
    </source>
</evidence>
<feature type="domain" description="Glucose-methanol-choline oxidoreductase N-terminal" evidence="6">
    <location>
        <begin position="133"/>
        <end position="320"/>
    </location>
</feature>
<dbReference type="EMBL" id="JACIDO010000014">
    <property type="protein sequence ID" value="MBB3937980.1"/>
    <property type="molecule type" value="Genomic_DNA"/>
</dbReference>
<comment type="similarity">
    <text evidence="2">Belongs to the GMC oxidoreductase family.</text>
</comment>
<keyword evidence="10" id="KW-1185">Reference proteome</keyword>
<dbReference type="SUPFAM" id="SSF54373">
    <property type="entry name" value="FAD-linked reductases, C-terminal domain"/>
    <property type="match status" value="1"/>
</dbReference>
<dbReference type="InterPro" id="IPR051473">
    <property type="entry name" value="P2Ox-like"/>
</dbReference>
<dbReference type="PANTHER" id="PTHR42784:SF1">
    <property type="entry name" value="PYRANOSE 2-OXIDASE"/>
    <property type="match status" value="1"/>
</dbReference>
<evidence type="ECO:0000256" key="4">
    <source>
        <dbReference type="ARBA" id="ARBA00022827"/>
    </source>
</evidence>
<dbReference type="AlphaFoldDB" id="A0A7W6FWJ2"/>
<dbReference type="Gene3D" id="3.50.50.60">
    <property type="entry name" value="FAD/NAD(P)-binding domain"/>
    <property type="match status" value="2"/>
</dbReference>
<keyword evidence="4" id="KW-0274">FAD</keyword>
<dbReference type="Proteomes" id="UP000531216">
    <property type="component" value="Unassembled WGS sequence"/>
</dbReference>
<dbReference type="OrthoDB" id="9798604at2"/>
<comment type="caution">
    <text evidence="9">The sequence shown here is derived from an EMBL/GenBank/DDBJ whole genome shotgun (WGS) entry which is preliminary data.</text>
</comment>
<proteinExistence type="inferred from homology"/>
<evidence type="ECO:0000256" key="5">
    <source>
        <dbReference type="ARBA" id="ARBA00023002"/>
    </source>
</evidence>
<name>A0A7W6FWJ2_9HYPH</name>
<dbReference type="SUPFAM" id="SSF51905">
    <property type="entry name" value="FAD/NAD(P)-binding domain"/>
    <property type="match status" value="1"/>
</dbReference>
<dbReference type="PANTHER" id="PTHR42784">
    <property type="entry name" value="PYRANOSE 2-OXIDASE"/>
    <property type="match status" value="1"/>
</dbReference>
<comment type="cofactor">
    <cofactor evidence="1">
        <name>FAD</name>
        <dbReference type="ChEBI" id="CHEBI:57692"/>
    </cofactor>
</comment>
<evidence type="ECO:0000313" key="10">
    <source>
        <dbReference type="Proteomes" id="UP000531216"/>
    </source>
</evidence>
<reference evidence="9 10" key="1">
    <citation type="submission" date="2020-08" db="EMBL/GenBank/DDBJ databases">
        <title>Genomic Encyclopedia of Type Strains, Phase IV (KMG-IV): sequencing the most valuable type-strain genomes for metagenomic binning, comparative biology and taxonomic classification.</title>
        <authorList>
            <person name="Goeker M."/>
        </authorList>
    </citation>
    <scope>NUCLEOTIDE SEQUENCE [LARGE SCALE GENOMIC DNA]</scope>
    <source>
        <strain evidence="9 10">DSM 25024</strain>
    </source>
</reference>
<dbReference type="InterPro" id="IPR007867">
    <property type="entry name" value="GMC_OxRtase_C"/>
</dbReference>